<dbReference type="PANTHER" id="PTHR10000">
    <property type="entry name" value="PHOSPHOSERINE PHOSPHATASE"/>
    <property type="match status" value="1"/>
</dbReference>
<dbReference type="GO" id="GO:0016791">
    <property type="term" value="F:phosphatase activity"/>
    <property type="evidence" value="ECO:0007669"/>
    <property type="project" value="UniProtKB-ARBA"/>
</dbReference>
<name>A0A0A1MG64_9BACI</name>
<dbReference type="Proteomes" id="UP000040453">
    <property type="component" value="Unassembled WGS sequence"/>
</dbReference>
<dbReference type="NCBIfam" id="TIGR01484">
    <property type="entry name" value="HAD-SF-IIB"/>
    <property type="match status" value="1"/>
</dbReference>
<keyword evidence="2" id="KW-1185">Reference proteome</keyword>
<sequence length="269" mass="30694">MNNHLLISDLDGTLLDGKQKISMENKTSIKQFIKNGGLFTIATGRIEESVYPYMQELGIALPVILYNGAVIYDYQKKQRIFEQKITQFTPLFNQLQTLSEGHSIGINYYQNKRAYTLDYNELVKENEKKDKVKVKEIGADFDTSYVTKVLVISNDPANLKKCEQLVQSSDVSCDMVYSDKIYLEILPKDASKGNAVKELLKYIERTDLHTTCVGDHENDLTMLQTADIAYVVENAIDLLKQQNFRETVHHEHHAIQSIIEDISHSVALK</sequence>
<dbReference type="InterPro" id="IPR036412">
    <property type="entry name" value="HAD-like_sf"/>
</dbReference>
<gene>
    <name evidence="1" type="primary">ybhA</name>
    <name evidence="1" type="ORF">BN997_01949</name>
</gene>
<protein>
    <submittedName>
        <fullName evidence="1">Pyridoxal phosphate phosphatase YbhA</fullName>
    </submittedName>
</protein>
<dbReference type="GO" id="GO:0005829">
    <property type="term" value="C:cytosol"/>
    <property type="evidence" value="ECO:0007669"/>
    <property type="project" value="TreeGrafter"/>
</dbReference>
<evidence type="ECO:0000313" key="2">
    <source>
        <dbReference type="Proteomes" id="UP000040453"/>
    </source>
</evidence>
<dbReference type="SUPFAM" id="SSF56784">
    <property type="entry name" value="HAD-like"/>
    <property type="match status" value="1"/>
</dbReference>
<proteinExistence type="predicted"/>
<dbReference type="InterPro" id="IPR023214">
    <property type="entry name" value="HAD_sf"/>
</dbReference>
<dbReference type="PANTHER" id="PTHR10000:SF8">
    <property type="entry name" value="HAD SUPERFAMILY HYDROLASE-LIKE, TYPE 3"/>
    <property type="match status" value="1"/>
</dbReference>
<organism evidence="1 2">
    <name type="scientific">Oceanobacillus oncorhynchi</name>
    <dbReference type="NCBI Taxonomy" id="545501"/>
    <lineage>
        <taxon>Bacteria</taxon>
        <taxon>Bacillati</taxon>
        <taxon>Bacillota</taxon>
        <taxon>Bacilli</taxon>
        <taxon>Bacillales</taxon>
        <taxon>Bacillaceae</taxon>
        <taxon>Oceanobacillus</taxon>
    </lineage>
</organism>
<dbReference type="AlphaFoldDB" id="A0A0A1MG64"/>
<dbReference type="RefSeq" id="WP_052484966.1">
    <property type="nucleotide sequence ID" value="NZ_CDGG01000001.1"/>
</dbReference>
<dbReference type="EMBL" id="CDGG01000001">
    <property type="protein sequence ID" value="CEI82093.1"/>
    <property type="molecule type" value="Genomic_DNA"/>
</dbReference>
<dbReference type="SFLD" id="SFLDS00003">
    <property type="entry name" value="Haloacid_Dehalogenase"/>
    <property type="match status" value="1"/>
</dbReference>
<dbReference type="Pfam" id="PF08282">
    <property type="entry name" value="Hydrolase_3"/>
    <property type="match status" value="1"/>
</dbReference>
<dbReference type="NCBIfam" id="TIGR00099">
    <property type="entry name" value="Cof-subfamily"/>
    <property type="match status" value="1"/>
</dbReference>
<dbReference type="SFLD" id="SFLDG01140">
    <property type="entry name" value="C2.B:_Phosphomannomutase_and_P"/>
    <property type="match status" value="1"/>
</dbReference>
<dbReference type="InterPro" id="IPR006379">
    <property type="entry name" value="HAD-SF_hydro_IIB"/>
</dbReference>
<dbReference type="STRING" id="545501.BN997_01949"/>
<dbReference type="InterPro" id="IPR000150">
    <property type="entry name" value="Cof"/>
</dbReference>
<dbReference type="OrthoDB" id="9790031at2"/>
<dbReference type="GO" id="GO:0000287">
    <property type="term" value="F:magnesium ion binding"/>
    <property type="evidence" value="ECO:0007669"/>
    <property type="project" value="TreeGrafter"/>
</dbReference>
<reference evidence="1 2" key="1">
    <citation type="submission" date="2014-11" db="EMBL/GenBank/DDBJ databases">
        <authorList>
            <person name="Urmite Genomes Urmite Genomes"/>
        </authorList>
    </citation>
    <scope>NUCLEOTIDE SEQUENCE [LARGE SCALE GENOMIC DNA]</scope>
    <source>
        <strain evidence="1 2">Oc5</strain>
    </source>
</reference>
<evidence type="ECO:0000313" key="1">
    <source>
        <dbReference type="EMBL" id="CEI82093.1"/>
    </source>
</evidence>
<dbReference type="Gene3D" id="3.40.50.1000">
    <property type="entry name" value="HAD superfamily/HAD-like"/>
    <property type="match status" value="1"/>
</dbReference>
<accession>A0A0A1MG64</accession>
<dbReference type="Gene3D" id="3.30.1240.10">
    <property type="match status" value="1"/>
</dbReference>